<dbReference type="InterPro" id="IPR058795">
    <property type="entry name" value="LcnD_C"/>
</dbReference>
<dbReference type="NCBIfam" id="TIGR01730">
    <property type="entry name" value="RND_mfp"/>
    <property type="match status" value="1"/>
</dbReference>
<organism evidence="8 9">
    <name type="scientific">Candidatus Shapirobacteria bacterium CG06_land_8_20_14_3_00_40_12</name>
    <dbReference type="NCBI Taxonomy" id="1974881"/>
    <lineage>
        <taxon>Bacteria</taxon>
        <taxon>Candidatus Shapironibacteriota</taxon>
    </lineage>
</organism>
<keyword evidence="4" id="KW-1133">Transmembrane helix</keyword>
<dbReference type="Gene3D" id="2.40.30.170">
    <property type="match status" value="1"/>
</dbReference>
<dbReference type="InterPro" id="IPR006143">
    <property type="entry name" value="RND_pump_MFP"/>
</dbReference>
<evidence type="ECO:0000256" key="2">
    <source>
        <dbReference type="ARBA" id="ARBA00009477"/>
    </source>
</evidence>
<feature type="domain" description="Multidrug resistance protein MdtA-like C-terminal permuted SH3" evidence="7">
    <location>
        <begin position="290"/>
        <end position="345"/>
    </location>
</feature>
<evidence type="ECO:0000256" key="5">
    <source>
        <dbReference type="ARBA" id="ARBA00023136"/>
    </source>
</evidence>
<evidence type="ECO:0000256" key="1">
    <source>
        <dbReference type="ARBA" id="ARBA00004370"/>
    </source>
</evidence>
<dbReference type="InterPro" id="IPR058627">
    <property type="entry name" value="MdtA-like_C"/>
</dbReference>
<dbReference type="Gene3D" id="2.40.50.100">
    <property type="match status" value="1"/>
</dbReference>
<dbReference type="Proteomes" id="UP000231407">
    <property type="component" value="Unassembled WGS sequence"/>
</dbReference>
<name>A0A2M7AS36_9BACT</name>
<dbReference type="GO" id="GO:1990281">
    <property type="term" value="C:efflux pump complex"/>
    <property type="evidence" value="ECO:0007669"/>
    <property type="project" value="TreeGrafter"/>
</dbReference>
<dbReference type="Pfam" id="PF25967">
    <property type="entry name" value="RND-MFP_C"/>
    <property type="match status" value="1"/>
</dbReference>
<proteinExistence type="inferred from homology"/>
<accession>A0A2M7AS36</accession>
<keyword evidence="3" id="KW-0812">Transmembrane</keyword>
<feature type="domain" description="LcnD-like C-terminal" evidence="6">
    <location>
        <begin position="205"/>
        <end position="286"/>
    </location>
</feature>
<dbReference type="SUPFAM" id="SSF111369">
    <property type="entry name" value="HlyD-like secretion proteins"/>
    <property type="match status" value="1"/>
</dbReference>
<evidence type="ECO:0000259" key="7">
    <source>
        <dbReference type="Pfam" id="PF25967"/>
    </source>
</evidence>
<dbReference type="EMBL" id="PEWA01000030">
    <property type="protein sequence ID" value="PIU73410.1"/>
    <property type="molecule type" value="Genomic_DNA"/>
</dbReference>
<dbReference type="Gene3D" id="2.40.420.20">
    <property type="match status" value="1"/>
</dbReference>
<comment type="caution">
    <text evidence="8">The sequence shown here is derived from an EMBL/GenBank/DDBJ whole genome shotgun (WGS) entry which is preliminary data.</text>
</comment>
<evidence type="ECO:0000313" key="9">
    <source>
        <dbReference type="Proteomes" id="UP000231407"/>
    </source>
</evidence>
<sequence length="348" mass="39266">MKKIFRFRYFLVFTILISVTFLLRHQITASTQSIPKYNPKKDTLFTPQIQTIQDTLTLAGSIDSSSVANVRFQNSGKLVWVGVKVGDRVKKWQALASLDKNELKKNLSTQYNDYRTRLGEFQDTQDTYKNTREKYLVTDTISRILDRTQYSLNRSVIDYEIADMAIKEATIYSPLSGIIVAIDQPLAGVNITPATATFTIIDPNSLYFKSEIDQEAVTKIKSEEPVSIKLDSYPNLNIESKVTYVAFTPVVGQSSTVYEIRFELPLLNNDLNYRIGMDGDVNIVLAEAQNTLTIPTDAINDDNGKIFVYLKSGSELKRKDIKIGIENDTTTQVTEGLTINDQVVVIQK</sequence>
<keyword evidence="5" id="KW-0472">Membrane</keyword>
<evidence type="ECO:0000313" key="8">
    <source>
        <dbReference type="EMBL" id="PIU73410.1"/>
    </source>
</evidence>
<reference evidence="9" key="1">
    <citation type="submission" date="2017-09" db="EMBL/GenBank/DDBJ databases">
        <title>Depth-based differentiation of microbial function through sediment-hosted aquifers and enrichment of novel symbionts in the deep terrestrial subsurface.</title>
        <authorList>
            <person name="Probst A.J."/>
            <person name="Ladd B."/>
            <person name="Jarett J.K."/>
            <person name="Geller-Mcgrath D.E."/>
            <person name="Sieber C.M.K."/>
            <person name="Emerson J.B."/>
            <person name="Anantharaman K."/>
            <person name="Thomas B.C."/>
            <person name="Malmstrom R."/>
            <person name="Stieglmeier M."/>
            <person name="Klingl A."/>
            <person name="Woyke T."/>
            <person name="Ryan C.M."/>
            <person name="Banfield J.F."/>
        </authorList>
    </citation>
    <scope>NUCLEOTIDE SEQUENCE [LARGE SCALE GENOMIC DNA]</scope>
</reference>
<dbReference type="AlphaFoldDB" id="A0A2M7AS36"/>
<gene>
    <name evidence="8" type="ORF">COS78_02525</name>
</gene>
<evidence type="ECO:0000256" key="3">
    <source>
        <dbReference type="ARBA" id="ARBA00022692"/>
    </source>
</evidence>
<dbReference type="Pfam" id="PF25940">
    <property type="entry name" value="LcnD_C"/>
    <property type="match status" value="1"/>
</dbReference>
<evidence type="ECO:0000259" key="6">
    <source>
        <dbReference type="Pfam" id="PF25940"/>
    </source>
</evidence>
<dbReference type="GO" id="GO:0015562">
    <property type="term" value="F:efflux transmembrane transporter activity"/>
    <property type="evidence" value="ECO:0007669"/>
    <property type="project" value="TreeGrafter"/>
</dbReference>
<protein>
    <submittedName>
        <fullName evidence="8">Uncharacterized protein</fullName>
    </submittedName>
</protein>
<comment type="subcellular location">
    <subcellularLocation>
        <location evidence="1">Membrane</location>
    </subcellularLocation>
</comment>
<evidence type="ECO:0000256" key="4">
    <source>
        <dbReference type="ARBA" id="ARBA00022989"/>
    </source>
</evidence>
<comment type="similarity">
    <text evidence="2">Belongs to the membrane fusion protein (MFP) (TC 8.A.1) family.</text>
</comment>
<dbReference type="PANTHER" id="PTHR30469">
    <property type="entry name" value="MULTIDRUG RESISTANCE PROTEIN MDTA"/>
    <property type="match status" value="1"/>
</dbReference>